<proteinExistence type="inferred from homology"/>
<keyword evidence="4 8" id="KW-0547">Nucleotide-binding</keyword>
<dbReference type="NCBIfam" id="TIGR01312">
    <property type="entry name" value="XylB"/>
    <property type="match status" value="1"/>
</dbReference>
<dbReference type="RefSeq" id="WP_183603089.1">
    <property type="nucleotide sequence ID" value="NZ_JACHXK010000015.1"/>
</dbReference>
<keyword evidence="6 8" id="KW-0067">ATP-binding</keyword>
<dbReference type="EC" id="2.7.1.17" evidence="8 10"/>
<dbReference type="Proteomes" id="UP000570361">
    <property type="component" value="Unassembled WGS sequence"/>
</dbReference>
<dbReference type="AlphaFoldDB" id="A0A7W5B222"/>
<name>A0A7W5B222_9BACL</name>
<evidence type="ECO:0000256" key="2">
    <source>
        <dbReference type="ARBA" id="ARBA00022629"/>
    </source>
</evidence>
<comment type="catalytic activity">
    <reaction evidence="8 10">
        <text>D-xylulose + ATP = D-xylulose 5-phosphate + ADP + H(+)</text>
        <dbReference type="Rhea" id="RHEA:10964"/>
        <dbReference type="ChEBI" id="CHEBI:15378"/>
        <dbReference type="ChEBI" id="CHEBI:17140"/>
        <dbReference type="ChEBI" id="CHEBI:30616"/>
        <dbReference type="ChEBI" id="CHEBI:57737"/>
        <dbReference type="ChEBI" id="CHEBI:456216"/>
        <dbReference type="EC" id="2.7.1.17"/>
    </reaction>
</comment>
<evidence type="ECO:0000256" key="9">
    <source>
        <dbReference type="RuleBase" id="RU003733"/>
    </source>
</evidence>
<dbReference type="GO" id="GO:0004856">
    <property type="term" value="F:D-xylulokinase activity"/>
    <property type="evidence" value="ECO:0007669"/>
    <property type="project" value="UniProtKB-UniRule"/>
</dbReference>
<dbReference type="InterPro" id="IPR006000">
    <property type="entry name" value="Xylulokinase"/>
</dbReference>
<dbReference type="PIRSF" id="PIRSF000538">
    <property type="entry name" value="GlpK"/>
    <property type="match status" value="1"/>
</dbReference>
<evidence type="ECO:0000313" key="13">
    <source>
        <dbReference type="EMBL" id="MBB3112995.1"/>
    </source>
</evidence>
<feature type="active site" description="Proton acceptor" evidence="8">
    <location>
        <position position="239"/>
    </location>
</feature>
<evidence type="ECO:0000259" key="12">
    <source>
        <dbReference type="Pfam" id="PF02782"/>
    </source>
</evidence>
<dbReference type="GO" id="GO:0005524">
    <property type="term" value="F:ATP binding"/>
    <property type="evidence" value="ECO:0007669"/>
    <property type="project" value="UniProtKB-UniRule"/>
</dbReference>
<evidence type="ECO:0000256" key="7">
    <source>
        <dbReference type="ARBA" id="ARBA00023277"/>
    </source>
</evidence>
<dbReference type="InterPro" id="IPR018485">
    <property type="entry name" value="FGGY_C"/>
</dbReference>
<feature type="binding site" evidence="8">
    <location>
        <begin position="81"/>
        <end position="82"/>
    </location>
    <ligand>
        <name>substrate</name>
    </ligand>
</feature>
<dbReference type="CDD" id="cd07808">
    <property type="entry name" value="ASKHA_NBD_FGGY_EcXK-like"/>
    <property type="match status" value="1"/>
</dbReference>
<keyword evidence="2 8" id="KW-0859">Xylose metabolism</keyword>
<sequence length="497" mass="53502">MSYVIGIDLGTSAVKALLLDKNGAIVAEASKSYPLFHEHSGWSEQRPDDWVDGTIAALRELTSQPNVNADAIEGISFSGQMHGLVLLDEAGNPVRNAILWNDTRTTAQCREIEFTLGEQLLSITRNPALEGFTLPKILWVKQHEPENFEKSKLFLLPKDYVRYRLTGELHMDYSDAAGTLLLDVAGKSWSASVLEAFGLPASFCPPLVESHGLVGTLLPQSADDTGLPASTKVFAGGADNACGAIGAGILEEGLTMCSIGTSGVILSYEKNSASDFGGKVHFFNHGKEDAFYAMGVTLAAGYSLSWFKNTFAKGESYDELLSGIEAIKPGSNGLLFTPYLVGERTPHADSVIRASFIGVDGSHERKHFARAVMEGITFSLNESVDMFRKAGKTVDRVISIGGGAQNPVWLQMQADIFNANVIALENEQGPGLGAAMLAAYGCGWFDSLDACASQFVKHAAVYEPNEAAVEQYAGLFAIYQQVYAQTQGLNESLKAYR</sequence>
<dbReference type="GO" id="GO:0005998">
    <property type="term" value="P:xylulose catabolic process"/>
    <property type="evidence" value="ECO:0007669"/>
    <property type="project" value="UniProtKB-UniRule"/>
</dbReference>
<dbReference type="InterPro" id="IPR018483">
    <property type="entry name" value="Carb_kinase_FGGY_CS"/>
</dbReference>
<keyword evidence="3 8" id="KW-0808">Transferase</keyword>
<evidence type="ECO:0000256" key="6">
    <source>
        <dbReference type="ARBA" id="ARBA00022840"/>
    </source>
</evidence>
<dbReference type="EMBL" id="JACHXK010000015">
    <property type="protein sequence ID" value="MBB3112995.1"/>
    <property type="molecule type" value="Genomic_DNA"/>
</dbReference>
<evidence type="ECO:0000256" key="8">
    <source>
        <dbReference type="HAMAP-Rule" id="MF_02220"/>
    </source>
</evidence>
<accession>A0A7W5B222</accession>
<dbReference type="InterPro" id="IPR018484">
    <property type="entry name" value="FGGY_N"/>
</dbReference>
<evidence type="ECO:0000256" key="4">
    <source>
        <dbReference type="ARBA" id="ARBA00022741"/>
    </source>
</evidence>
<evidence type="ECO:0000256" key="10">
    <source>
        <dbReference type="RuleBase" id="RU364073"/>
    </source>
</evidence>
<keyword evidence="7 8" id="KW-0119">Carbohydrate metabolism</keyword>
<comment type="caution">
    <text evidence="13">The sequence shown here is derived from an EMBL/GenBank/DDBJ whole genome shotgun (WGS) entry which is preliminary data.</text>
</comment>
<dbReference type="PROSITE" id="PS00445">
    <property type="entry name" value="FGGY_KINASES_2"/>
    <property type="match status" value="1"/>
</dbReference>
<dbReference type="InterPro" id="IPR000577">
    <property type="entry name" value="Carb_kinase_FGGY"/>
</dbReference>
<dbReference type="PANTHER" id="PTHR43095:SF5">
    <property type="entry name" value="XYLULOSE KINASE"/>
    <property type="match status" value="1"/>
</dbReference>
<dbReference type="Pfam" id="PF00370">
    <property type="entry name" value="FGGY_N"/>
    <property type="match status" value="1"/>
</dbReference>
<protein>
    <recommendedName>
        <fullName evidence="8 10">Xylulose kinase</fullName>
        <shortName evidence="8 10">Xylulokinase</shortName>
        <ecNumber evidence="8 10">2.7.1.17</ecNumber>
    </recommendedName>
</protein>
<evidence type="ECO:0000259" key="11">
    <source>
        <dbReference type="Pfam" id="PF00370"/>
    </source>
</evidence>
<comment type="similarity">
    <text evidence="1 8 9">Belongs to the FGGY kinase family.</text>
</comment>
<feature type="domain" description="Carbohydrate kinase FGGY N-terminal" evidence="11">
    <location>
        <begin position="3"/>
        <end position="246"/>
    </location>
</feature>
<dbReference type="PROSITE" id="PS00933">
    <property type="entry name" value="FGGY_KINASES_1"/>
    <property type="match status" value="1"/>
</dbReference>
<dbReference type="PANTHER" id="PTHR43095">
    <property type="entry name" value="SUGAR KINASE"/>
    <property type="match status" value="1"/>
</dbReference>
<evidence type="ECO:0000256" key="5">
    <source>
        <dbReference type="ARBA" id="ARBA00022777"/>
    </source>
</evidence>
<feature type="domain" description="Carbohydrate kinase FGGY C-terminal" evidence="12">
    <location>
        <begin position="256"/>
        <end position="441"/>
    </location>
</feature>
<evidence type="ECO:0000256" key="1">
    <source>
        <dbReference type="ARBA" id="ARBA00009156"/>
    </source>
</evidence>
<dbReference type="InterPro" id="IPR050406">
    <property type="entry name" value="FGGY_Carb_Kinase"/>
</dbReference>
<feature type="site" description="Important for activity" evidence="8">
    <location>
        <position position="8"/>
    </location>
</feature>
<dbReference type="Gene3D" id="3.30.420.40">
    <property type="match status" value="2"/>
</dbReference>
<keyword evidence="5 8" id="KW-0418">Kinase</keyword>
<dbReference type="HAMAP" id="MF_02220">
    <property type="entry name" value="XylB"/>
    <property type="match status" value="1"/>
</dbReference>
<evidence type="ECO:0000256" key="3">
    <source>
        <dbReference type="ARBA" id="ARBA00022679"/>
    </source>
</evidence>
<organism evidence="13 14">
    <name type="scientific">Paenibacillus phyllosphaerae</name>
    <dbReference type="NCBI Taxonomy" id="274593"/>
    <lineage>
        <taxon>Bacteria</taxon>
        <taxon>Bacillati</taxon>
        <taxon>Bacillota</taxon>
        <taxon>Bacilli</taxon>
        <taxon>Bacillales</taxon>
        <taxon>Paenibacillaceae</taxon>
        <taxon>Paenibacillus</taxon>
    </lineage>
</organism>
<gene>
    <name evidence="8 10" type="primary">xylB</name>
    <name evidence="13" type="ORF">FHS18_005097</name>
</gene>
<comment type="function">
    <text evidence="8">Catalyzes the phosphorylation of D-xylulose to D-xylulose 5-phosphate.</text>
</comment>
<evidence type="ECO:0000313" key="14">
    <source>
        <dbReference type="Proteomes" id="UP000570361"/>
    </source>
</evidence>
<dbReference type="GO" id="GO:0042732">
    <property type="term" value="P:D-xylose metabolic process"/>
    <property type="evidence" value="ECO:0007669"/>
    <property type="project" value="UniProtKB-KW"/>
</dbReference>
<dbReference type="SUPFAM" id="SSF53067">
    <property type="entry name" value="Actin-like ATPase domain"/>
    <property type="match status" value="2"/>
</dbReference>
<keyword evidence="14" id="KW-1185">Reference proteome</keyword>
<dbReference type="Pfam" id="PF02782">
    <property type="entry name" value="FGGY_C"/>
    <property type="match status" value="1"/>
</dbReference>
<reference evidence="13 14" key="1">
    <citation type="submission" date="2020-08" db="EMBL/GenBank/DDBJ databases">
        <title>Genomic Encyclopedia of Type Strains, Phase III (KMG-III): the genomes of soil and plant-associated and newly described type strains.</title>
        <authorList>
            <person name="Whitman W."/>
        </authorList>
    </citation>
    <scope>NUCLEOTIDE SEQUENCE [LARGE SCALE GENOMIC DNA]</scope>
    <source>
        <strain evidence="13 14">CECT 5862</strain>
    </source>
</reference>
<dbReference type="InterPro" id="IPR043129">
    <property type="entry name" value="ATPase_NBD"/>
</dbReference>